<reference evidence="2 3" key="1">
    <citation type="submission" date="2020-08" db="EMBL/GenBank/DDBJ databases">
        <title>Sequencing the genomes of 1000 actinobacteria strains.</title>
        <authorList>
            <person name="Klenk H.-P."/>
        </authorList>
    </citation>
    <scope>NUCLEOTIDE SEQUENCE [LARGE SCALE GENOMIC DNA]</scope>
    <source>
        <strain evidence="2 3">DSM 45859</strain>
    </source>
</reference>
<evidence type="ECO:0000256" key="1">
    <source>
        <dbReference type="SAM" id="Phobius"/>
    </source>
</evidence>
<keyword evidence="1" id="KW-1133">Transmembrane helix</keyword>
<dbReference type="RefSeq" id="WP_184783313.1">
    <property type="nucleotide sequence ID" value="NZ_JACHMG010000001.1"/>
</dbReference>
<dbReference type="Proteomes" id="UP000581769">
    <property type="component" value="Unassembled WGS sequence"/>
</dbReference>
<name>A0A840J0N0_9PSEU</name>
<keyword evidence="1" id="KW-0472">Membrane</keyword>
<evidence type="ECO:0000313" key="3">
    <source>
        <dbReference type="Proteomes" id="UP000581769"/>
    </source>
</evidence>
<dbReference type="AlphaFoldDB" id="A0A840J0N0"/>
<protein>
    <submittedName>
        <fullName evidence="2">Uncharacterized protein</fullName>
    </submittedName>
</protein>
<organism evidence="2 3">
    <name type="scientific">Amycolatopsis jiangsuensis</name>
    <dbReference type="NCBI Taxonomy" id="1181879"/>
    <lineage>
        <taxon>Bacteria</taxon>
        <taxon>Bacillati</taxon>
        <taxon>Actinomycetota</taxon>
        <taxon>Actinomycetes</taxon>
        <taxon>Pseudonocardiales</taxon>
        <taxon>Pseudonocardiaceae</taxon>
        <taxon>Amycolatopsis</taxon>
    </lineage>
</organism>
<feature type="transmembrane region" description="Helical" evidence="1">
    <location>
        <begin position="29"/>
        <end position="45"/>
    </location>
</feature>
<evidence type="ECO:0000313" key="2">
    <source>
        <dbReference type="EMBL" id="MBB4688661.1"/>
    </source>
</evidence>
<keyword evidence="1" id="KW-0812">Transmembrane</keyword>
<gene>
    <name evidence="2" type="ORF">BJY18_006146</name>
</gene>
<comment type="caution">
    <text evidence="2">The sequence shown here is derived from an EMBL/GenBank/DDBJ whole genome shotgun (WGS) entry which is preliminary data.</text>
</comment>
<accession>A0A840J0N0</accession>
<proteinExistence type="predicted"/>
<keyword evidence="3" id="KW-1185">Reference proteome</keyword>
<sequence>MVALLGFLLAVWLVCVVIGIAVKGLIWLLVVGAILFVATAAVGFVKRKSLGHR</sequence>
<dbReference type="EMBL" id="JACHMG010000001">
    <property type="protein sequence ID" value="MBB4688661.1"/>
    <property type="molecule type" value="Genomic_DNA"/>
</dbReference>